<proteinExistence type="predicted"/>
<dbReference type="Pfam" id="PF01968">
    <property type="entry name" value="Hydantoinase_A"/>
    <property type="match status" value="1"/>
</dbReference>
<accession>A0ABN2X6V2</accession>
<dbReference type="InterPro" id="IPR045079">
    <property type="entry name" value="Oxoprolinase-like"/>
</dbReference>
<dbReference type="Proteomes" id="UP001500984">
    <property type="component" value="Unassembled WGS sequence"/>
</dbReference>
<organism evidence="3 4">
    <name type="scientific">Brevibacterium salitolerans</name>
    <dbReference type="NCBI Taxonomy" id="1403566"/>
    <lineage>
        <taxon>Bacteria</taxon>
        <taxon>Bacillati</taxon>
        <taxon>Actinomycetota</taxon>
        <taxon>Actinomycetes</taxon>
        <taxon>Micrococcales</taxon>
        <taxon>Brevibacteriaceae</taxon>
        <taxon>Brevibacterium</taxon>
    </lineage>
</organism>
<dbReference type="PANTHER" id="PTHR11365:SF10">
    <property type="entry name" value="HYDANTOINASE_OXOPROLINASE"/>
    <property type="match status" value="1"/>
</dbReference>
<dbReference type="InterPro" id="IPR043129">
    <property type="entry name" value="ATPase_NBD"/>
</dbReference>
<reference evidence="3 4" key="1">
    <citation type="journal article" date="2019" name="Int. J. Syst. Evol. Microbiol.">
        <title>The Global Catalogue of Microorganisms (GCM) 10K type strain sequencing project: providing services to taxonomists for standard genome sequencing and annotation.</title>
        <authorList>
            <consortium name="The Broad Institute Genomics Platform"/>
            <consortium name="The Broad Institute Genome Sequencing Center for Infectious Disease"/>
            <person name="Wu L."/>
            <person name="Ma J."/>
        </authorList>
    </citation>
    <scope>NUCLEOTIDE SEQUENCE [LARGE SCALE GENOMIC DNA]</scope>
    <source>
        <strain evidence="3 4">JCM 15900</strain>
    </source>
</reference>
<feature type="domain" description="Hydantoinase A/oxoprolinase" evidence="1">
    <location>
        <begin position="191"/>
        <end position="385"/>
    </location>
</feature>
<dbReference type="Gene3D" id="3.30.420.40">
    <property type="match status" value="1"/>
</dbReference>
<dbReference type="RefSeq" id="WP_291796059.1">
    <property type="nucleotide sequence ID" value="NZ_BAAAPZ010000017.1"/>
</dbReference>
<dbReference type="EMBL" id="BAAAPZ010000017">
    <property type="protein sequence ID" value="GAA2104432.1"/>
    <property type="molecule type" value="Genomic_DNA"/>
</dbReference>
<dbReference type="SUPFAM" id="SSF53067">
    <property type="entry name" value="Actin-like ATPase domain"/>
    <property type="match status" value="1"/>
</dbReference>
<keyword evidence="4" id="KW-1185">Reference proteome</keyword>
<comment type="caution">
    <text evidence="3">The sequence shown here is derived from an EMBL/GenBank/DDBJ whole genome shotgun (WGS) entry which is preliminary data.</text>
</comment>
<feature type="domain" description="Hydantoinase/oxoprolinase N-terminal" evidence="2">
    <location>
        <begin position="2"/>
        <end position="170"/>
    </location>
</feature>
<evidence type="ECO:0000259" key="2">
    <source>
        <dbReference type="Pfam" id="PF05378"/>
    </source>
</evidence>
<evidence type="ECO:0000313" key="3">
    <source>
        <dbReference type="EMBL" id="GAA2104432.1"/>
    </source>
</evidence>
<dbReference type="PANTHER" id="PTHR11365">
    <property type="entry name" value="5-OXOPROLINASE RELATED"/>
    <property type="match status" value="1"/>
</dbReference>
<name>A0ABN2X6V2_9MICO</name>
<dbReference type="InterPro" id="IPR002821">
    <property type="entry name" value="Hydantoinase_A"/>
</dbReference>
<dbReference type="Pfam" id="PF05378">
    <property type="entry name" value="Hydant_A_N"/>
    <property type="match status" value="1"/>
</dbReference>
<evidence type="ECO:0000313" key="4">
    <source>
        <dbReference type="Proteomes" id="UP001500984"/>
    </source>
</evidence>
<sequence>MRIGIDVGGTNTDAVLMNGDAVAAATKKHTTGDVTGGIRTALAELLRQHPFAPEEVDGVMIGTTHFINALVEADRLARTAAIRLCLPATAALPPFVEWPQRLRTAMHGTAHLAPGGHEFNGRQISPLDERELRRLASELGEAGVESVAVTSVFSPVNADLEEQAAQILAAELPDVPISLSHRIGRVGLLERENATIINASLRRLAAQVASGLRDVLGEFSISAPLFLSQNDGTLMDLDTVQEYPVSTFASGPTNSMRGAAVLSGLKDCAVIDIGGTTSDVGILRAGFPREANTAVEVAGVRTNFRMPDVVSIGIGGGSRVHLAEGARVGPDSVGYRLPQEALVFGGSVLTATDIAVAAGRAEIGDRSLVRGLDPAMVRAALSDIAARAAALVDSMRTSAEEIPVVGVGGGSALLPEHLDGVGPVIRPENFAVANAVGAAIAQVSGEVDRIFAVEPGRRQNVLDEARQEAVDRAVAAGASPSSVEIVDQDDVPIPYLPGNATRIRIKAVGDLQTAPRSAKETR</sequence>
<evidence type="ECO:0000259" key="1">
    <source>
        <dbReference type="Pfam" id="PF01968"/>
    </source>
</evidence>
<gene>
    <name evidence="3" type="ORF">GCM10009823_29110</name>
</gene>
<protein>
    <submittedName>
        <fullName evidence="3">Hydantoinase/oxoprolinase family protein</fullName>
    </submittedName>
</protein>
<dbReference type="InterPro" id="IPR008040">
    <property type="entry name" value="Hydant_A_N"/>
</dbReference>